<reference evidence="1" key="1">
    <citation type="submission" date="2019-08" db="EMBL/GenBank/DDBJ databases">
        <authorList>
            <person name="Kucharzyk K."/>
            <person name="Murdoch R.W."/>
            <person name="Higgins S."/>
            <person name="Loffler F."/>
        </authorList>
    </citation>
    <scope>NUCLEOTIDE SEQUENCE</scope>
</reference>
<name>A0A644WVF3_9ZZZZ</name>
<dbReference type="EMBL" id="VSSQ01001384">
    <property type="protein sequence ID" value="MPM07860.1"/>
    <property type="molecule type" value="Genomic_DNA"/>
</dbReference>
<protein>
    <submittedName>
        <fullName evidence="1">Uncharacterized protein</fullName>
    </submittedName>
</protein>
<dbReference type="AlphaFoldDB" id="A0A644WVF3"/>
<accession>A0A644WVF3</accession>
<comment type="caution">
    <text evidence="1">The sequence shown here is derived from an EMBL/GenBank/DDBJ whole genome shotgun (WGS) entry which is preliminary data.</text>
</comment>
<proteinExistence type="predicted"/>
<evidence type="ECO:0000313" key="1">
    <source>
        <dbReference type="EMBL" id="MPM07860.1"/>
    </source>
</evidence>
<sequence>MFFEIIVIDFFCAEFMFCSHFKVVCFNHFQQYSSGFRRNEFAFFIEKLQCIPVCRIVAGSENDAAIGFGKNHRHFNGWRGGMSGFDHIDAGRPHG</sequence>
<gene>
    <name evidence="1" type="ORF">SDC9_54169</name>
</gene>
<organism evidence="1">
    <name type="scientific">bioreactor metagenome</name>
    <dbReference type="NCBI Taxonomy" id="1076179"/>
    <lineage>
        <taxon>unclassified sequences</taxon>
        <taxon>metagenomes</taxon>
        <taxon>ecological metagenomes</taxon>
    </lineage>
</organism>